<dbReference type="InterPro" id="IPR052345">
    <property type="entry name" value="Rad_response_metalloprotease"/>
</dbReference>
<protein>
    <submittedName>
        <fullName evidence="2">Metallopeptidase ImmA</fullName>
        <ecNumber evidence="2">3.4.-.-</ecNumber>
    </submittedName>
</protein>
<dbReference type="PANTHER" id="PTHR43236">
    <property type="entry name" value="ANTITOXIN HIGA1"/>
    <property type="match status" value="1"/>
</dbReference>
<sequence length="140" mass="16746">MDINKKVNSLVRKYQTRNPFEMIQGMNVILVSYHLIGVRGFYQYYQRNNIIYIDENLSDHEKYFVCAHELGHMFLHKKANAIFMDTRTHFTTSKYETEANEFAVRLLLSDELIEEHKGYTLEQMSRITGYDKKLIELRLK</sequence>
<reference evidence="2 3" key="1">
    <citation type="submission" date="2019-01" db="EMBL/GenBank/DDBJ databases">
        <title>PMF-metabolizing Aryl O-demethylase.</title>
        <authorList>
            <person name="Kim M."/>
        </authorList>
    </citation>
    <scope>NUCLEOTIDE SEQUENCE [LARGE SCALE GENOMIC DNA]</scope>
    <source>
        <strain evidence="2 3">PMF1</strain>
    </source>
</reference>
<evidence type="ECO:0000313" key="2">
    <source>
        <dbReference type="EMBL" id="QBE98937.1"/>
    </source>
</evidence>
<dbReference type="AlphaFoldDB" id="A0A4P6M644"/>
<dbReference type="Proteomes" id="UP000289794">
    <property type="component" value="Chromosome"/>
</dbReference>
<organism evidence="2 3">
    <name type="scientific">Blautia producta</name>
    <dbReference type="NCBI Taxonomy" id="33035"/>
    <lineage>
        <taxon>Bacteria</taxon>
        <taxon>Bacillati</taxon>
        <taxon>Bacillota</taxon>
        <taxon>Clostridia</taxon>
        <taxon>Lachnospirales</taxon>
        <taxon>Lachnospiraceae</taxon>
        <taxon>Blautia</taxon>
    </lineage>
</organism>
<dbReference type="InterPro" id="IPR010359">
    <property type="entry name" value="IrrE_HExxH"/>
</dbReference>
<dbReference type="Pfam" id="PF06114">
    <property type="entry name" value="Peptidase_M78"/>
    <property type="match status" value="1"/>
</dbReference>
<dbReference type="RefSeq" id="WP_130182193.1">
    <property type="nucleotide sequence ID" value="NZ_CP035945.1"/>
</dbReference>
<dbReference type="EC" id="3.4.-.-" evidence="2"/>
<gene>
    <name evidence="2" type="primary">immA</name>
    <name evidence="2" type="ORF">PMF13cell1_04506</name>
</gene>
<accession>A0A4P6M644</accession>
<proteinExistence type="predicted"/>
<evidence type="ECO:0000313" key="3">
    <source>
        <dbReference type="Proteomes" id="UP000289794"/>
    </source>
</evidence>
<dbReference type="GO" id="GO:0016787">
    <property type="term" value="F:hydrolase activity"/>
    <property type="evidence" value="ECO:0007669"/>
    <property type="project" value="UniProtKB-KW"/>
</dbReference>
<dbReference type="Gene3D" id="1.10.10.2910">
    <property type="match status" value="1"/>
</dbReference>
<dbReference type="EMBL" id="CP035945">
    <property type="protein sequence ID" value="QBE98937.1"/>
    <property type="molecule type" value="Genomic_DNA"/>
</dbReference>
<name>A0A4P6M644_9FIRM</name>
<evidence type="ECO:0000259" key="1">
    <source>
        <dbReference type="Pfam" id="PF06114"/>
    </source>
</evidence>
<dbReference type="PANTHER" id="PTHR43236:SF1">
    <property type="entry name" value="BLL7220 PROTEIN"/>
    <property type="match status" value="1"/>
</dbReference>
<feature type="domain" description="IrrE N-terminal-like" evidence="1">
    <location>
        <begin position="24"/>
        <end position="115"/>
    </location>
</feature>
<keyword evidence="2" id="KW-0378">Hydrolase</keyword>
<dbReference type="KEGG" id="bpro:PMF13cell1_04506"/>